<proteinExistence type="predicted"/>
<gene>
    <name evidence="1" type="ORF">DCF25_02375</name>
</gene>
<organism evidence="1 2">
    <name type="scientific">Leptolyngbya foveolarum</name>
    <dbReference type="NCBI Taxonomy" id="47253"/>
    <lineage>
        <taxon>Bacteria</taxon>
        <taxon>Bacillati</taxon>
        <taxon>Cyanobacteriota</taxon>
        <taxon>Cyanophyceae</taxon>
        <taxon>Leptolyngbyales</taxon>
        <taxon>Leptolyngbyaceae</taxon>
        <taxon>Leptolyngbya group</taxon>
        <taxon>Leptolyngbya</taxon>
    </lineage>
</organism>
<accession>A0A2W4V0K4</accession>
<dbReference type="EMBL" id="QBMC01000008">
    <property type="protein sequence ID" value="PZO22629.1"/>
    <property type="molecule type" value="Genomic_DNA"/>
</dbReference>
<dbReference type="Proteomes" id="UP000249354">
    <property type="component" value="Unassembled WGS sequence"/>
</dbReference>
<protein>
    <submittedName>
        <fullName evidence="1">Uncharacterized protein</fullName>
    </submittedName>
</protein>
<reference evidence="2" key="1">
    <citation type="submission" date="2018-04" db="EMBL/GenBank/DDBJ databases">
        <authorList>
            <person name="Cornet L."/>
        </authorList>
    </citation>
    <scope>NUCLEOTIDE SEQUENCE [LARGE SCALE GENOMIC DNA]</scope>
</reference>
<reference evidence="1 2" key="2">
    <citation type="submission" date="2018-06" db="EMBL/GenBank/DDBJ databases">
        <title>Metagenomic assembly of (sub)arctic Cyanobacteria and their associated microbiome from non-axenic cultures.</title>
        <authorList>
            <person name="Baurain D."/>
        </authorList>
    </citation>
    <scope>NUCLEOTIDE SEQUENCE [LARGE SCALE GENOMIC DNA]</scope>
    <source>
        <strain evidence="1">ULC129bin1</strain>
    </source>
</reference>
<dbReference type="AlphaFoldDB" id="A0A2W4V0K4"/>
<evidence type="ECO:0000313" key="2">
    <source>
        <dbReference type="Proteomes" id="UP000249354"/>
    </source>
</evidence>
<name>A0A2W4V0K4_9CYAN</name>
<sequence length="109" mass="12534">MDSIHAPIRVHKALDAEVNIGPVPGSQIWWWSGAMLLTILICRLFGRGWPLGFPLFVWMAGTSWILTGQQSWKFLNRFHQPKRYTFAQLSYTPLLQSQGHANKSQRPED</sequence>
<comment type="caution">
    <text evidence="1">The sequence shown here is derived from an EMBL/GenBank/DDBJ whole genome shotgun (WGS) entry which is preliminary data.</text>
</comment>
<evidence type="ECO:0000313" key="1">
    <source>
        <dbReference type="EMBL" id="PZO22629.1"/>
    </source>
</evidence>